<dbReference type="SUPFAM" id="SSF50952">
    <property type="entry name" value="Soluble quinoprotein glucose dehydrogenase"/>
    <property type="match status" value="1"/>
</dbReference>
<dbReference type="Gene3D" id="2.120.10.30">
    <property type="entry name" value="TolB, C-terminal domain"/>
    <property type="match status" value="1"/>
</dbReference>
<comment type="caution">
    <text evidence="4">The sequence shown here is derived from an EMBL/GenBank/DDBJ whole genome shotgun (WGS) entry which is preliminary data.</text>
</comment>
<evidence type="ECO:0000259" key="3">
    <source>
        <dbReference type="Pfam" id="PF22807"/>
    </source>
</evidence>
<dbReference type="PANTHER" id="PTHR33546">
    <property type="entry name" value="LARGE, MULTIFUNCTIONAL SECRETED PROTEIN-RELATED"/>
    <property type="match status" value="1"/>
</dbReference>
<feature type="domain" description="Pyrroloquinoline quinone-dependent pyranose dehydrogenase beta-propeller" evidence="3">
    <location>
        <begin position="335"/>
        <end position="444"/>
    </location>
</feature>
<dbReference type="OrthoDB" id="9770043at2"/>
<dbReference type="InterPro" id="IPR054539">
    <property type="entry name" value="Beta-prop_PDH"/>
</dbReference>
<dbReference type="PANTHER" id="PTHR33546:SF1">
    <property type="entry name" value="LARGE, MULTIFUNCTIONAL SECRETED PROTEIN"/>
    <property type="match status" value="1"/>
</dbReference>
<feature type="domain" description="Pyrroloquinoline quinone-dependent pyranose dehydrogenase beta-propeller" evidence="3">
    <location>
        <begin position="166"/>
        <end position="289"/>
    </location>
</feature>
<dbReference type="Proteomes" id="UP000236327">
    <property type="component" value="Unassembled WGS sequence"/>
</dbReference>
<feature type="region of interest" description="Disordered" evidence="1">
    <location>
        <begin position="452"/>
        <end position="495"/>
    </location>
</feature>
<accession>A0A2K2FSH8</accession>
<gene>
    <name evidence="4" type="ORF">A8V01_11830</name>
</gene>
<feature type="transmembrane region" description="Helical" evidence="2">
    <location>
        <begin position="9"/>
        <end position="27"/>
    </location>
</feature>
<evidence type="ECO:0000313" key="4">
    <source>
        <dbReference type="EMBL" id="PNU01745.1"/>
    </source>
</evidence>
<dbReference type="AlphaFoldDB" id="A0A2K2FSH8"/>
<sequence>MNPIVKKTAIASAVIVLAAAGFVYWGVHSNTSELPSDATMGKNPQLVEPKPQWIPSIKLAKPVGWAAGETPKAAAGLTVSRFAEGLDHPRTMLTLPNGDILVAETNAPPREGAPGFTAFVKNVIMGRVGAGDPSPNRIVLLRDADGDGKAEGRYTLRSEGLQSPSGMAYRDGKLYIANHDAVYEYAFTPGDTSLPGKPLRKMMDMPGGGHWMRNLLLSPDGKHLYVAVGSKTNIADEGTEAETGRAMIWEVDVQTARRRQFAVGMRNPNGLGWNPSTGEMWATVQERDMLGPDLVPDYLTNVPVGAQYGWPWVYWKDTFDERVQWPMQTYMIEYTRKPEYALGAHVSALGLTFANGGNRMGQGFENGVFIARHGSWNRRPSAGYDVVFIPFDANGNPKDVKPQPVLTGFLKDNGDTHGRPTWVTWDKGGALLVSDDTAGIIWRVVSPGAQPSPEIKPVVTEHMKPREDIKDPTSPEEAAKLMGGFRKEDDRLLPQ</sequence>
<dbReference type="RefSeq" id="WP_103099409.1">
    <property type="nucleotide sequence ID" value="NZ_LYMM01000106.1"/>
</dbReference>
<protein>
    <submittedName>
        <fullName evidence="4">Sorbosone dehydrogenase</fullName>
    </submittedName>
</protein>
<keyword evidence="2" id="KW-0472">Membrane</keyword>
<reference evidence="4 5" key="1">
    <citation type="submission" date="2016-05" db="EMBL/GenBank/DDBJ databases">
        <title>Complete genome sequence of Novosphingobium guangzhouense SA925(T).</title>
        <authorList>
            <person name="Sha S."/>
        </authorList>
    </citation>
    <scope>NUCLEOTIDE SEQUENCE [LARGE SCALE GENOMIC DNA]</scope>
    <source>
        <strain evidence="4 5">SA925</strain>
    </source>
</reference>
<keyword evidence="2" id="KW-1133">Transmembrane helix</keyword>
<evidence type="ECO:0000256" key="2">
    <source>
        <dbReference type="SAM" id="Phobius"/>
    </source>
</evidence>
<feature type="compositionally biased region" description="Basic and acidic residues" evidence="1">
    <location>
        <begin position="459"/>
        <end position="495"/>
    </location>
</feature>
<dbReference type="EMBL" id="LYMM01000106">
    <property type="protein sequence ID" value="PNU01745.1"/>
    <property type="molecule type" value="Genomic_DNA"/>
</dbReference>
<evidence type="ECO:0000313" key="5">
    <source>
        <dbReference type="Proteomes" id="UP000236327"/>
    </source>
</evidence>
<dbReference type="Pfam" id="PF22807">
    <property type="entry name" value="TrAA12"/>
    <property type="match status" value="2"/>
</dbReference>
<dbReference type="InterPro" id="IPR011041">
    <property type="entry name" value="Quinoprot_gluc/sorb_DH_b-prop"/>
</dbReference>
<proteinExistence type="predicted"/>
<name>A0A2K2FSH8_9SPHN</name>
<organism evidence="4 5">
    <name type="scientific">Novosphingobium guangzhouense</name>
    <dbReference type="NCBI Taxonomy" id="1850347"/>
    <lineage>
        <taxon>Bacteria</taxon>
        <taxon>Pseudomonadati</taxon>
        <taxon>Pseudomonadota</taxon>
        <taxon>Alphaproteobacteria</taxon>
        <taxon>Sphingomonadales</taxon>
        <taxon>Sphingomonadaceae</taxon>
        <taxon>Novosphingobium</taxon>
    </lineage>
</organism>
<keyword evidence="2" id="KW-0812">Transmembrane</keyword>
<keyword evidence="5" id="KW-1185">Reference proteome</keyword>
<evidence type="ECO:0000256" key="1">
    <source>
        <dbReference type="SAM" id="MobiDB-lite"/>
    </source>
</evidence>
<dbReference type="InterPro" id="IPR011042">
    <property type="entry name" value="6-blade_b-propeller_TolB-like"/>
</dbReference>